<organism evidence="8 9">
    <name type="scientific">Momordica charantia</name>
    <name type="common">Bitter gourd</name>
    <name type="synonym">Balsam pear</name>
    <dbReference type="NCBI Taxonomy" id="3673"/>
    <lineage>
        <taxon>Eukaryota</taxon>
        <taxon>Viridiplantae</taxon>
        <taxon>Streptophyta</taxon>
        <taxon>Embryophyta</taxon>
        <taxon>Tracheophyta</taxon>
        <taxon>Spermatophyta</taxon>
        <taxon>Magnoliopsida</taxon>
        <taxon>eudicotyledons</taxon>
        <taxon>Gunneridae</taxon>
        <taxon>Pentapetalae</taxon>
        <taxon>rosids</taxon>
        <taxon>fabids</taxon>
        <taxon>Cucurbitales</taxon>
        <taxon>Cucurbitaceae</taxon>
        <taxon>Momordiceae</taxon>
        <taxon>Momordica</taxon>
    </lineage>
</organism>
<evidence type="ECO:0000259" key="7">
    <source>
        <dbReference type="PROSITE" id="PS51698"/>
    </source>
</evidence>
<reference evidence="9" key="1">
    <citation type="submission" date="2025-08" db="UniProtKB">
        <authorList>
            <consortium name="RefSeq"/>
        </authorList>
    </citation>
    <scope>IDENTIFICATION</scope>
    <source>
        <strain evidence="9">OHB3-1</strain>
    </source>
</reference>
<dbReference type="PROSITE" id="PS51698">
    <property type="entry name" value="U_BOX"/>
    <property type="match status" value="1"/>
</dbReference>
<dbReference type="InterPro" id="IPR056512">
    <property type="entry name" value="LIN_N"/>
</dbReference>
<dbReference type="InterPro" id="IPR016024">
    <property type="entry name" value="ARM-type_fold"/>
</dbReference>
<dbReference type="InterPro" id="IPR052858">
    <property type="entry name" value="E3_ubiquitin-ligase_LIN"/>
</dbReference>
<keyword evidence="8" id="KW-1185">Reference proteome</keyword>
<dbReference type="Gene3D" id="2.130.10.10">
    <property type="entry name" value="YVTN repeat-like/Quinoprotein amine dehydrogenase"/>
    <property type="match status" value="2"/>
</dbReference>
<dbReference type="InterPro" id="IPR011989">
    <property type="entry name" value="ARM-like"/>
</dbReference>
<dbReference type="SUPFAM" id="SSF48371">
    <property type="entry name" value="ARM repeat"/>
    <property type="match status" value="1"/>
</dbReference>
<protein>
    <recommendedName>
        <fullName evidence="3">RING-type E3 ubiquitin transferase</fullName>
        <ecNumber evidence="3">2.3.2.27</ecNumber>
    </recommendedName>
</protein>
<dbReference type="Pfam" id="PF04564">
    <property type="entry name" value="U-box"/>
    <property type="match status" value="1"/>
</dbReference>
<dbReference type="SUPFAM" id="SSF57850">
    <property type="entry name" value="RING/U-box"/>
    <property type="match status" value="1"/>
</dbReference>
<dbReference type="RefSeq" id="XP_022145063.1">
    <property type="nucleotide sequence ID" value="XM_022289371.1"/>
</dbReference>
<accession>A0A6J1CUY0</accession>
<dbReference type="KEGG" id="mcha:111014580"/>
<dbReference type="InterPro" id="IPR003613">
    <property type="entry name" value="Ubox_domain"/>
</dbReference>
<evidence type="ECO:0000256" key="4">
    <source>
        <dbReference type="ARBA" id="ARBA00022679"/>
    </source>
</evidence>
<dbReference type="InterPro" id="IPR013083">
    <property type="entry name" value="Znf_RING/FYVE/PHD"/>
</dbReference>
<dbReference type="UniPathway" id="UPA00143"/>
<comment type="pathway">
    <text evidence="2">Protein modification; protein ubiquitination.</text>
</comment>
<comment type="catalytic activity">
    <reaction evidence="1">
        <text>S-ubiquitinyl-[E2 ubiquitin-conjugating enzyme]-L-cysteine + [acceptor protein]-L-lysine = [E2 ubiquitin-conjugating enzyme]-L-cysteine + N(6)-ubiquitinyl-[acceptor protein]-L-lysine.</text>
        <dbReference type="EC" id="2.3.2.27"/>
    </reaction>
</comment>
<dbReference type="InterPro" id="IPR056514">
    <property type="entry name" value="ARM_LIN_2nd"/>
</dbReference>
<feature type="repeat" description="WD" evidence="5">
    <location>
        <begin position="1101"/>
        <end position="1134"/>
    </location>
</feature>
<dbReference type="InterPro" id="IPR045210">
    <property type="entry name" value="RING-Ubox_PUB"/>
</dbReference>
<dbReference type="Gene3D" id="1.25.10.10">
    <property type="entry name" value="Leucine-rich Repeat Variant"/>
    <property type="match status" value="1"/>
</dbReference>
<dbReference type="Pfam" id="PF00400">
    <property type="entry name" value="WD40"/>
    <property type="match status" value="2"/>
</dbReference>
<evidence type="ECO:0000256" key="1">
    <source>
        <dbReference type="ARBA" id="ARBA00000900"/>
    </source>
</evidence>
<name>A0A6J1CUY0_MOMCH</name>
<dbReference type="PROSITE" id="PS50294">
    <property type="entry name" value="WD_REPEATS_REGION"/>
    <property type="match status" value="1"/>
</dbReference>
<feature type="region of interest" description="Disordered" evidence="6">
    <location>
        <begin position="342"/>
        <end position="374"/>
    </location>
</feature>
<evidence type="ECO:0000256" key="3">
    <source>
        <dbReference type="ARBA" id="ARBA00012483"/>
    </source>
</evidence>
<dbReference type="InterPro" id="IPR055566">
    <property type="entry name" value="ARM_LIN"/>
</dbReference>
<dbReference type="OrthoDB" id="6252103at2759"/>
<dbReference type="GO" id="GO:0061630">
    <property type="term" value="F:ubiquitin protein ligase activity"/>
    <property type="evidence" value="ECO:0007669"/>
    <property type="project" value="UniProtKB-EC"/>
</dbReference>
<evidence type="ECO:0000256" key="6">
    <source>
        <dbReference type="SAM" id="MobiDB-lite"/>
    </source>
</evidence>
<dbReference type="PANTHER" id="PTHR47446">
    <property type="entry name" value="RING-TYPE E3 UBIQUITIN TRANSFERASE"/>
    <property type="match status" value="1"/>
</dbReference>
<evidence type="ECO:0000313" key="8">
    <source>
        <dbReference type="Proteomes" id="UP000504603"/>
    </source>
</evidence>
<dbReference type="GO" id="GO:0016567">
    <property type="term" value="P:protein ubiquitination"/>
    <property type="evidence" value="ECO:0007669"/>
    <property type="project" value="UniProtKB-UniPathway"/>
</dbReference>
<feature type="compositionally biased region" description="Acidic residues" evidence="6">
    <location>
        <begin position="346"/>
        <end position="356"/>
    </location>
</feature>
<dbReference type="SMART" id="SM00504">
    <property type="entry name" value="Ubox"/>
    <property type="match status" value="1"/>
</dbReference>
<dbReference type="PROSITE" id="PS50082">
    <property type="entry name" value="WD_REPEATS_2"/>
    <property type="match status" value="1"/>
</dbReference>
<dbReference type="SUPFAM" id="SSF50978">
    <property type="entry name" value="WD40 repeat-like"/>
    <property type="match status" value="1"/>
</dbReference>
<feature type="domain" description="U-box" evidence="7">
    <location>
        <begin position="412"/>
        <end position="487"/>
    </location>
</feature>
<dbReference type="Gene3D" id="3.30.40.10">
    <property type="entry name" value="Zinc/RING finger domain, C3HC4 (zinc finger)"/>
    <property type="match status" value="1"/>
</dbReference>
<gene>
    <name evidence="9" type="primary">LOC111014580</name>
</gene>
<dbReference type="Pfam" id="PF23568">
    <property type="entry name" value="ARM_LIN"/>
    <property type="match status" value="1"/>
</dbReference>
<dbReference type="EC" id="2.3.2.27" evidence="3"/>
<sequence length="1343" mass="148922">MVATDSATASNILHHISAFISEILAQSDLRKRLLSAIYGKISLSDQISLKPLGLAAEALENAISADNSSIRASSLRCAENLLLSLPGNPFSSFLLSLVYGLDHQNQNSALSLLNIFLSDPSLARSEIAPALFEQLFLRHFLPIFHWFNEQRSKILAPFPSNSNHNSTKYSICVEPEVFPCTKSLSKLSIDQTLKLKDLESNYEQVLDKNCRVFAKHLKNILESKEDHGSIATPKIKLLDKREELEEIEQNSWDKFRIRTQHLSLPNGRYNVIVITACDNDLLLLFHILQPIWAEEEEEEEEIVSLEVDRTSNSNSPLNPFAEQECSIFNSAAQDDSIPTEIFSSESETDTETEIEDNDRRTTLYDSGGENPNTQKLKQTISIEESRTQSVELDIAMGDSGKTSPKSGERHNTPPKDFVCPITCNIFDDPVTLETGQTYERSAIQEWLDRGNSTCPITGQKLQNTQLPKTNYVLKRLIASWLEENPNFVSDKTLDEAHPVAVLTSPVGVINQASNDRSMKEVRRAISSLYASEILEEAETAVLSVEQFWLEGNVEVDFQHMLLKPPVINGLVEILVNSVNLQVLGAAIFLLSELGFKDASVIQTLTRVESDVDCIVTLFKRGFEEAVVLIYQLGLSSQSLQEMDMVGSLLNVVKKKEGDVNKMRLSHKSAAVLLLRKILGKSKEGSLVAVSVLVENAIESVLGSLKAKQVEERIAAVGILVNCMQEDGKCRNTIADKAELAPVMESFMEASNDEQFEIIMFLSELVKLNRRTLNEQILQNIKDGGECSTMHSLLIYLQTAHRGQCPVVAGLLLQLDILVEPRKMSMYREEAMDVLISCLGDSDFPTAQISAAETIISLQGRFSTSGRPLGRYSLLERAGLTKGHRKLIRRDNINSALGEVELTREEEKAANEWERKMAFVLVSHDFGLLFEPLAKGLKSKYAALFSACFVSATWLSHMLRVLPDTGVLGVARVCLLDQFISIFTTTTDIEEKALGLLAINSFIHEPEGLQCLSTNMKDIMRGLRELKKSTPLASDMLKVVCEGQESSTELWSHQELFQVDCSKNGEVLSIVYFKDKIISGHSDGTIKVWSIRGTNIHLLQEIQDHSKGVTSLAISKSIEKLYSGSLDKTIKVWSLGSDMIKCIQVHDVKDHIHNLVVSDSVACFIPHGAGIRVYSWGGESKLLNSSKHVKCLNLVHGKLYCGCHDSSIQEVNLVTGTLSCIHSGSRKILGKANPVQALQIYEEQLFSASTGLDGAAVKIWSTSNYDVIGSLSTRLDVRTIAVSSDLIYLGGKGGLVEIWSRENQNKIDTLQTGRNCKVDCMTLDEKEEVLVVGTSEGRIQAWGL</sequence>
<evidence type="ECO:0000256" key="5">
    <source>
        <dbReference type="PROSITE-ProRule" id="PRU00221"/>
    </source>
</evidence>
<dbReference type="CDD" id="cd16664">
    <property type="entry name" value="RING-Ubox_PUB"/>
    <property type="match status" value="1"/>
</dbReference>
<dbReference type="PANTHER" id="PTHR47446:SF2">
    <property type="entry name" value="RING-TYPE E3 UBIQUITIN TRANSFERASE"/>
    <property type="match status" value="1"/>
</dbReference>
<dbReference type="Pfam" id="PF23654">
    <property type="entry name" value="ARM_LIN_2nd"/>
    <property type="match status" value="1"/>
</dbReference>
<keyword evidence="5" id="KW-0853">WD repeat</keyword>
<dbReference type="GeneID" id="111014580"/>
<dbReference type="InterPro" id="IPR001680">
    <property type="entry name" value="WD40_rpt"/>
</dbReference>
<dbReference type="SMART" id="SM00320">
    <property type="entry name" value="WD40"/>
    <property type="match status" value="5"/>
</dbReference>
<dbReference type="Pfam" id="PF23628">
    <property type="entry name" value="ARM_LIN_C"/>
    <property type="match status" value="1"/>
</dbReference>
<keyword evidence="4" id="KW-0808">Transferase</keyword>
<evidence type="ECO:0000256" key="2">
    <source>
        <dbReference type="ARBA" id="ARBA00004906"/>
    </source>
</evidence>
<dbReference type="InterPro" id="IPR036322">
    <property type="entry name" value="WD40_repeat_dom_sf"/>
</dbReference>
<dbReference type="Proteomes" id="UP000504603">
    <property type="component" value="Unplaced"/>
</dbReference>
<evidence type="ECO:0000313" key="9">
    <source>
        <dbReference type="RefSeq" id="XP_022145063.1"/>
    </source>
</evidence>
<proteinExistence type="predicted"/>
<dbReference type="InterPro" id="IPR015943">
    <property type="entry name" value="WD40/YVTN_repeat-like_dom_sf"/>
</dbReference>